<evidence type="ECO:0000313" key="3">
    <source>
        <dbReference type="EMBL" id="HAE0969783.1"/>
    </source>
</evidence>
<comment type="caution">
    <text evidence="2">The sequence shown here is derived from an EMBL/GenBank/DDBJ whole genome shotgun (WGS) entry which is preliminary data.</text>
</comment>
<reference evidence="2" key="2">
    <citation type="submission" date="2019-01" db="EMBL/GenBank/DDBJ databases">
        <authorList>
            <consortium name="NCBI Pathogen Detection Project"/>
        </authorList>
    </citation>
    <scope>NUCLEOTIDE SEQUENCE</scope>
    <source>
        <strain evidence="2">ILBSalm5409886</strain>
        <strain evidence="1">ILBSalm5409887</strain>
        <strain evidence="3">ILBSalm5409915</strain>
    </source>
</reference>
<reference evidence="2" key="1">
    <citation type="journal article" date="2018" name="Genome Biol.">
        <title>SKESA: strategic k-mer extension for scrupulous assemblies.</title>
        <authorList>
            <person name="Souvorov A."/>
            <person name="Agarwala R."/>
            <person name="Lipman D.J."/>
        </authorList>
    </citation>
    <scope>NUCLEOTIDE SEQUENCE</scope>
    <source>
        <strain evidence="2">ILBSalm5409886</strain>
        <strain evidence="1">ILBSalm5409887</strain>
        <strain evidence="3">ILBSalm5409915</strain>
    </source>
</reference>
<dbReference type="AlphaFoldDB" id="A0A724IGE5"/>
<organism evidence="2">
    <name type="scientific">Salmonella enteritidis</name>
    <dbReference type="NCBI Taxonomy" id="149539"/>
    <lineage>
        <taxon>Bacteria</taxon>
        <taxon>Pseudomonadati</taxon>
        <taxon>Pseudomonadota</taxon>
        <taxon>Gammaproteobacteria</taxon>
        <taxon>Enterobacterales</taxon>
        <taxon>Enterobacteriaceae</taxon>
        <taxon>Salmonella</taxon>
    </lineage>
</organism>
<protein>
    <submittedName>
        <fullName evidence="2">XRE family transcriptional regulator</fullName>
    </submittedName>
</protein>
<evidence type="ECO:0000313" key="2">
    <source>
        <dbReference type="EMBL" id="HAE0240593.1"/>
    </source>
</evidence>
<gene>
    <name evidence="2" type="ORF">G2210_24340</name>
    <name evidence="1" type="ORF">G2222_24155</name>
    <name evidence="3" type="ORF">G2672_23930</name>
</gene>
<name>A0A724IGE5_SALEN</name>
<proteinExistence type="predicted"/>
<dbReference type="EMBL" id="DAAQOU010000035">
    <property type="protein sequence ID" value="HAE0240593.1"/>
    <property type="molecule type" value="Genomic_DNA"/>
</dbReference>
<dbReference type="EMBL" id="DAAQUW010000034">
    <property type="protein sequence ID" value="HAE0969783.1"/>
    <property type="molecule type" value="Genomic_DNA"/>
</dbReference>
<evidence type="ECO:0000313" key="1">
    <source>
        <dbReference type="EMBL" id="HAE0051705.1"/>
    </source>
</evidence>
<dbReference type="EMBL" id="DAAQNE010000038">
    <property type="protein sequence ID" value="HAE0051705.1"/>
    <property type="molecule type" value="Genomic_DNA"/>
</dbReference>
<sequence length="34" mass="3792">MKTTCHAAGITAAPLSPQEWRALLRAKGWKQKEL</sequence>
<accession>A0A724IGE5</accession>
<feature type="non-terminal residue" evidence="2">
    <location>
        <position position="34"/>
    </location>
</feature>